<dbReference type="RefSeq" id="WP_281145203.1">
    <property type="nucleotide sequence ID" value="NZ_CP123967.1"/>
</dbReference>
<keyword evidence="1" id="KW-1133">Transmembrane helix</keyword>
<dbReference type="InterPro" id="IPR009781">
    <property type="entry name" value="DUF1345"/>
</dbReference>
<name>A0ABY8PYK3_9ACTN</name>
<reference evidence="2 3" key="1">
    <citation type="journal article" date="2008" name="Int. J. Syst. Evol. Microbiol.">
        <title>Tessaracoccus flavescens sp. nov., isolated from marine sediment.</title>
        <authorList>
            <person name="Lee D.W."/>
            <person name="Lee S.D."/>
        </authorList>
    </citation>
    <scope>NUCLEOTIDE SEQUENCE [LARGE SCALE GENOMIC DNA]</scope>
    <source>
        <strain evidence="2 3">T21</strain>
    </source>
</reference>
<sequence>MQASRAVHRTTRLLICAAVGVGVGLLVAAFASPHLAASAGWTVGVLLYCVWTWAKLWRLDARQTAANARQEDPGRGPTDLVLVLASLASVGGIGFVLLAGQAADDASAALGATTVAASWVLVHTVYGVRYADLYFSAPSPPIDFGDEAPTYSDFAYLSFCLGMTYQVSDTTLRTGQLRRAVLAHTLLSYFLGAVVLACTINLVSGLATH</sequence>
<evidence type="ECO:0000256" key="1">
    <source>
        <dbReference type="SAM" id="Phobius"/>
    </source>
</evidence>
<keyword evidence="1" id="KW-0812">Transmembrane</keyword>
<feature type="transmembrane region" description="Helical" evidence="1">
    <location>
        <begin position="186"/>
        <end position="207"/>
    </location>
</feature>
<accession>A0ABY8PYK3</accession>
<evidence type="ECO:0000313" key="2">
    <source>
        <dbReference type="EMBL" id="WGT47483.1"/>
    </source>
</evidence>
<keyword evidence="1" id="KW-0472">Membrane</keyword>
<dbReference type="Pfam" id="PF07077">
    <property type="entry name" value="DUF1345"/>
    <property type="match status" value="1"/>
</dbReference>
<feature type="transmembrane region" description="Helical" evidence="1">
    <location>
        <begin position="80"/>
        <end position="100"/>
    </location>
</feature>
<feature type="transmembrane region" description="Helical" evidence="1">
    <location>
        <begin position="38"/>
        <end position="59"/>
    </location>
</feature>
<evidence type="ECO:0000313" key="3">
    <source>
        <dbReference type="Proteomes" id="UP001244136"/>
    </source>
</evidence>
<proteinExistence type="predicted"/>
<feature type="transmembrane region" description="Helical" evidence="1">
    <location>
        <begin position="106"/>
        <end position="126"/>
    </location>
</feature>
<feature type="transmembrane region" description="Helical" evidence="1">
    <location>
        <begin position="12"/>
        <end position="32"/>
    </location>
</feature>
<organism evidence="2 3">
    <name type="scientific">Tessaracoccus lacteus</name>
    <dbReference type="NCBI Taxonomy" id="3041766"/>
    <lineage>
        <taxon>Bacteria</taxon>
        <taxon>Bacillati</taxon>
        <taxon>Actinomycetota</taxon>
        <taxon>Actinomycetes</taxon>
        <taxon>Propionibacteriales</taxon>
        <taxon>Propionibacteriaceae</taxon>
        <taxon>Tessaracoccus</taxon>
    </lineage>
</organism>
<dbReference type="Proteomes" id="UP001244136">
    <property type="component" value="Chromosome"/>
</dbReference>
<gene>
    <name evidence="2" type="ORF">QH948_01480</name>
</gene>
<protein>
    <submittedName>
        <fullName evidence="2">DUF1345 domain-containing protein</fullName>
    </submittedName>
</protein>
<keyword evidence="3" id="KW-1185">Reference proteome</keyword>
<dbReference type="EMBL" id="CP123967">
    <property type="protein sequence ID" value="WGT47483.1"/>
    <property type="molecule type" value="Genomic_DNA"/>
</dbReference>